<dbReference type="NCBIfam" id="TIGR01730">
    <property type="entry name" value="RND_mfp"/>
    <property type="match status" value="1"/>
</dbReference>
<dbReference type="InterPro" id="IPR021782">
    <property type="entry name" value="DUF3347"/>
</dbReference>
<evidence type="ECO:0000256" key="2">
    <source>
        <dbReference type="ARBA" id="ARBA00022448"/>
    </source>
</evidence>
<evidence type="ECO:0000259" key="4">
    <source>
        <dbReference type="Pfam" id="PF11827"/>
    </source>
</evidence>
<proteinExistence type="inferred from homology"/>
<organism evidence="9 10">
    <name type="scientific">Sinomicrobium pectinilyticum</name>
    <dbReference type="NCBI Taxonomy" id="1084421"/>
    <lineage>
        <taxon>Bacteria</taxon>
        <taxon>Pseudomonadati</taxon>
        <taxon>Bacteroidota</taxon>
        <taxon>Flavobacteriia</taxon>
        <taxon>Flavobacteriales</taxon>
        <taxon>Flavobacteriaceae</taxon>
        <taxon>Sinomicrobium</taxon>
    </lineage>
</organism>
<dbReference type="Pfam" id="PF25973">
    <property type="entry name" value="BSH_CzcB"/>
    <property type="match status" value="1"/>
</dbReference>
<evidence type="ECO:0000313" key="9">
    <source>
        <dbReference type="EMBL" id="RNL82947.1"/>
    </source>
</evidence>
<comment type="similarity">
    <text evidence="1">Belongs to the membrane fusion protein (MFP) (TC 8.A.1) family.</text>
</comment>
<dbReference type="Gene3D" id="2.40.420.20">
    <property type="match status" value="1"/>
</dbReference>
<keyword evidence="2" id="KW-0813">Transport</keyword>
<evidence type="ECO:0000313" key="10">
    <source>
        <dbReference type="Proteomes" id="UP000267469"/>
    </source>
</evidence>
<evidence type="ECO:0000259" key="8">
    <source>
        <dbReference type="Pfam" id="PF25975"/>
    </source>
</evidence>
<dbReference type="InterPro" id="IPR058792">
    <property type="entry name" value="Beta-barrel_RND_2"/>
</dbReference>
<keyword evidence="10" id="KW-1185">Reference proteome</keyword>
<dbReference type="InterPro" id="IPR058649">
    <property type="entry name" value="CzcB_C"/>
</dbReference>
<dbReference type="GO" id="GO:0030288">
    <property type="term" value="C:outer membrane-bounded periplasmic space"/>
    <property type="evidence" value="ECO:0007669"/>
    <property type="project" value="TreeGrafter"/>
</dbReference>
<dbReference type="Pfam" id="PF25975">
    <property type="entry name" value="CzcB_C"/>
    <property type="match status" value="1"/>
</dbReference>
<feature type="region of interest" description="Disordered" evidence="3">
    <location>
        <begin position="406"/>
        <end position="442"/>
    </location>
</feature>
<evidence type="ECO:0000259" key="7">
    <source>
        <dbReference type="Pfam" id="PF25973"/>
    </source>
</evidence>
<evidence type="ECO:0000259" key="6">
    <source>
        <dbReference type="Pfam" id="PF25954"/>
    </source>
</evidence>
<comment type="caution">
    <text evidence="9">The sequence shown here is derived from an EMBL/GenBank/DDBJ whole genome shotgun (WGS) entry which is preliminary data.</text>
</comment>
<dbReference type="Gene3D" id="2.40.30.170">
    <property type="match status" value="1"/>
</dbReference>
<dbReference type="InterPro" id="IPR006143">
    <property type="entry name" value="RND_pump_MFP"/>
</dbReference>
<dbReference type="InterPro" id="IPR051909">
    <property type="entry name" value="MFP_Cation_Efflux"/>
</dbReference>
<protein>
    <submittedName>
        <fullName evidence="9">Efflux RND transporter periplasmic adaptor subunit</fullName>
    </submittedName>
</protein>
<dbReference type="GO" id="GO:0015679">
    <property type="term" value="P:plasma membrane copper ion transport"/>
    <property type="evidence" value="ECO:0007669"/>
    <property type="project" value="TreeGrafter"/>
</dbReference>
<dbReference type="Pfam" id="PF11827">
    <property type="entry name" value="DUF3347"/>
    <property type="match status" value="1"/>
</dbReference>
<feature type="domain" description="CzcB-like barrel-sandwich hybrid" evidence="7">
    <location>
        <begin position="130"/>
        <end position="245"/>
    </location>
</feature>
<dbReference type="GO" id="GO:0022857">
    <property type="term" value="F:transmembrane transporter activity"/>
    <property type="evidence" value="ECO:0007669"/>
    <property type="project" value="InterPro"/>
</dbReference>
<dbReference type="InterPro" id="IPR058647">
    <property type="entry name" value="BSH_CzcB-like"/>
</dbReference>
<dbReference type="InterPro" id="IPR045800">
    <property type="entry name" value="HMBD"/>
</dbReference>
<dbReference type="FunFam" id="2.40.30.170:FF:000010">
    <property type="entry name" value="Efflux RND transporter periplasmic adaptor subunit"/>
    <property type="match status" value="1"/>
</dbReference>
<sequence length="593" mass="65029">MKTKNKNIWIMAGILLFGFLLGWLVFGGSRETKDNHVHGKESSVAQTWTCSMHPQIRQNEPGKCPICGMDLVPLEDGVSSGDPAVVEMSENAVKLANIRTMTVGRQAAEKVIRLNGKVVPDERKVYAQTTHIPGRIEQLTVNFTGESVKKGQSLAVVYSPDLVTAQEELLQAYTIRNAQPELFEAAKQKLRNWKIGEAQIDRVLTDQSPVQRFPIRADVNGIVTEKKVELGDYVERGTPLYEIADLSAVWVLFDVYESEMVWIKEGSKVNYTIASLPGEVFEGVVSFIDPLIDAQTRVATARVEVSNKDGRLKPEMFASGEIRVMPGSASEEEITIPKTAVLWTGERSVVYTREGAGNRPGFRLREVTLGPSLGNTYTVKAGLQEGDEIVVNGTFTVDAAAQLAGKPSMMNPEGGNNSAGHHHGNSGTAVPGTMESRNAPVKAKISEEAKAALEKVTEAYLVLKDALVGGDRAATKQALESLEFSIASVDMSLFKGTSHERWMDLQKGLDGYVERMIGAADIEGMRTYFKPLSDNMIRMANMFGPFSVTLYVQHCPMADSDKGADWLSLSKEIRNPYFGDKMLKCGEVTSEIK</sequence>
<evidence type="ECO:0000256" key="1">
    <source>
        <dbReference type="ARBA" id="ARBA00009477"/>
    </source>
</evidence>
<dbReference type="GO" id="GO:0046914">
    <property type="term" value="F:transition metal ion binding"/>
    <property type="evidence" value="ECO:0007669"/>
    <property type="project" value="TreeGrafter"/>
</dbReference>
<dbReference type="Pfam" id="PF19335">
    <property type="entry name" value="HMBD"/>
    <property type="match status" value="1"/>
</dbReference>
<dbReference type="SUPFAM" id="SSF111369">
    <property type="entry name" value="HlyD-like secretion proteins"/>
    <property type="match status" value="1"/>
</dbReference>
<dbReference type="PANTHER" id="PTHR30097">
    <property type="entry name" value="CATION EFFLUX SYSTEM PROTEIN CUSB"/>
    <property type="match status" value="1"/>
</dbReference>
<dbReference type="RefSeq" id="WP_123217063.1">
    <property type="nucleotide sequence ID" value="NZ_RJTM01000108.1"/>
</dbReference>
<reference evidence="9 10" key="1">
    <citation type="submission" date="2018-10" db="EMBL/GenBank/DDBJ databases">
        <title>Sinomicrobium pectinilyticum sp. nov., a pectinase-producing bacterium isolated from alkaline and saline soil, and emended description of the genus Sinomicrobium.</title>
        <authorList>
            <person name="Cheng B."/>
            <person name="Li C."/>
            <person name="Lai Q."/>
            <person name="Du M."/>
            <person name="Shao Z."/>
            <person name="Xu P."/>
            <person name="Yang C."/>
        </authorList>
    </citation>
    <scope>NUCLEOTIDE SEQUENCE [LARGE SCALE GENOMIC DNA]</scope>
    <source>
        <strain evidence="9 10">5DNS001</strain>
    </source>
</reference>
<evidence type="ECO:0000256" key="3">
    <source>
        <dbReference type="SAM" id="MobiDB-lite"/>
    </source>
</evidence>
<dbReference type="AlphaFoldDB" id="A0A3N0E538"/>
<feature type="domain" description="DUF3347" evidence="4">
    <location>
        <begin position="456"/>
        <end position="545"/>
    </location>
</feature>
<name>A0A3N0E538_SINP1</name>
<dbReference type="EMBL" id="RJTM01000108">
    <property type="protein sequence ID" value="RNL82947.1"/>
    <property type="molecule type" value="Genomic_DNA"/>
</dbReference>
<accession>A0A3N0E538</accession>
<dbReference type="OrthoDB" id="9806939at2"/>
<dbReference type="Pfam" id="PF25954">
    <property type="entry name" value="Beta-barrel_RND_2"/>
    <property type="match status" value="1"/>
</dbReference>
<feature type="domain" description="Heavy metal binding" evidence="5">
    <location>
        <begin position="48"/>
        <end position="73"/>
    </location>
</feature>
<dbReference type="GO" id="GO:0016020">
    <property type="term" value="C:membrane"/>
    <property type="evidence" value="ECO:0007669"/>
    <property type="project" value="InterPro"/>
</dbReference>
<feature type="domain" description="CusB-like beta-barrel" evidence="6">
    <location>
        <begin position="249"/>
        <end position="321"/>
    </location>
</feature>
<feature type="domain" description="CzcB-like C-terminal circularly permuted SH3-like" evidence="8">
    <location>
        <begin position="334"/>
        <end position="397"/>
    </location>
</feature>
<evidence type="ECO:0000259" key="5">
    <source>
        <dbReference type="Pfam" id="PF19335"/>
    </source>
</evidence>
<dbReference type="GO" id="GO:0060003">
    <property type="term" value="P:copper ion export"/>
    <property type="evidence" value="ECO:0007669"/>
    <property type="project" value="TreeGrafter"/>
</dbReference>
<dbReference type="Proteomes" id="UP000267469">
    <property type="component" value="Unassembled WGS sequence"/>
</dbReference>
<dbReference type="PANTHER" id="PTHR30097:SF4">
    <property type="entry name" value="SLR6042 PROTEIN"/>
    <property type="match status" value="1"/>
</dbReference>
<gene>
    <name evidence="9" type="ORF">ED312_16190</name>
</gene>